<dbReference type="NCBIfam" id="NF033537">
    <property type="entry name" value="lasso_biosyn_B2"/>
    <property type="match status" value="1"/>
</dbReference>
<reference evidence="3" key="1">
    <citation type="journal article" date="2019" name="Int. J. Syst. Evol. Microbiol.">
        <title>The Global Catalogue of Microorganisms (GCM) 10K type strain sequencing project: providing services to taxonomists for standard genome sequencing and annotation.</title>
        <authorList>
            <consortium name="The Broad Institute Genomics Platform"/>
            <consortium name="The Broad Institute Genome Sequencing Center for Infectious Disease"/>
            <person name="Wu L."/>
            <person name="Ma J."/>
        </authorList>
    </citation>
    <scope>NUCLEOTIDE SEQUENCE [LARGE SCALE GENOMIC DNA]</scope>
    <source>
        <strain evidence="3">NBRC 102146</strain>
    </source>
</reference>
<dbReference type="Proteomes" id="UP001156703">
    <property type="component" value="Unassembled WGS sequence"/>
</dbReference>
<dbReference type="InterPro" id="IPR032708">
    <property type="entry name" value="McjB_C"/>
</dbReference>
<name>A0ABQ5Z694_9SPHN</name>
<comment type="caution">
    <text evidence="2">The sequence shown here is derived from an EMBL/GenBank/DDBJ whole genome shotgun (WGS) entry which is preliminary data.</text>
</comment>
<evidence type="ECO:0000259" key="1">
    <source>
        <dbReference type="Pfam" id="PF13471"/>
    </source>
</evidence>
<organism evidence="2 3">
    <name type="scientific">Sphingomonas astaxanthinifaciens DSM 22298</name>
    <dbReference type="NCBI Taxonomy" id="1123267"/>
    <lineage>
        <taxon>Bacteria</taxon>
        <taxon>Pseudomonadati</taxon>
        <taxon>Pseudomonadota</taxon>
        <taxon>Alphaproteobacteria</taxon>
        <taxon>Sphingomonadales</taxon>
        <taxon>Sphingomonadaceae</taxon>
        <taxon>Sphingomonas</taxon>
    </lineage>
</organism>
<proteinExistence type="predicted"/>
<evidence type="ECO:0000313" key="3">
    <source>
        <dbReference type="Proteomes" id="UP001156703"/>
    </source>
</evidence>
<dbReference type="EMBL" id="BSOO01000005">
    <property type="protein sequence ID" value="GLR47037.1"/>
    <property type="molecule type" value="Genomic_DNA"/>
</dbReference>
<dbReference type="RefSeq" id="WP_051676804.1">
    <property type="nucleotide sequence ID" value="NZ_BSOO01000005.1"/>
</dbReference>
<protein>
    <recommendedName>
        <fullName evidence="1">Microcin J25-processing protein McjB C-terminal domain-containing protein</fullName>
    </recommendedName>
</protein>
<accession>A0ABQ5Z694</accession>
<keyword evidence="3" id="KW-1185">Reference proteome</keyword>
<sequence>MIAALRAFLSAPPERRTLALEALPLLARANRMVAARPFPETISFGLVPLGRPRHTDVALVSRTVAAVARRVPFRALCFEQGLTVQRMLRERGVPARLHYGIAAGDELKAHVWISVDGKMVHGGEVASQYAEVAAWG</sequence>
<evidence type="ECO:0000313" key="2">
    <source>
        <dbReference type="EMBL" id="GLR47037.1"/>
    </source>
</evidence>
<gene>
    <name evidence="2" type="ORF">GCM10007925_07480</name>
</gene>
<dbReference type="InterPro" id="IPR053521">
    <property type="entry name" value="McjB-like"/>
</dbReference>
<dbReference type="Pfam" id="PF13471">
    <property type="entry name" value="Transglut_core3"/>
    <property type="match status" value="1"/>
</dbReference>
<feature type="domain" description="Microcin J25-processing protein McjB C-terminal" evidence="1">
    <location>
        <begin position="48"/>
        <end position="131"/>
    </location>
</feature>